<name>A0A2C5YAJ6_9HYPO</name>
<dbReference type="CDD" id="cd00833">
    <property type="entry name" value="PKS"/>
    <property type="match status" value="1"/>
</dbReference>
<keyword evidence="4" id="KW-0560">Oxidoreductase</keyword>
<evidence type="ECO:0000256" key="5">
    <source>
        <dbReference type="RuleBase" id="RU003694"/>
    </source>
</evidence>
<comment type="caution">
    <text evidence="7">The sequence shown here is derived from an EMBL/GenBank/DDBJ whole genome shotgun (WGS) entry which is preliminary data.</text>
</comment>
<evidence type="ECO:0000313" key="7">
    <source>
        <dbReference type="EMBL" id="PHH65727.1"/>
    </source>
</evidence>
<dbReference type="InterPro" id="IPR016039">
    <property type="entry name" value="Thiolase-like"/>
</dbReference>
<accession>A0A2C5YAJ6</accession>
<dbReference type="AlphaFoldDB" id="A0A2C5YAJ6"/>
<evidence type="ECO:0000256" key="3">
    <source>
        <dbReference type="ARBA" id="ARBA00022679"/>
    </source>
</evidence>
<keyword evidence="3 5" id="KW-0808">Transferase</keyword>
<evidence type="ECO:0000313" key="8">
    <source>
        <dbReference type="Proteomes" id="UP000226192"/>
    </source>
</evidence>
<keyword evidence="2" id="KW-0597">Phosphoprotein</keyword>
<dbReference type="InterPro" id="IPR018201">
    <property type="entry name" value="Ketoacyl_synth_AS"/>
</dbReference>
<dbReference type="GO" id="GO:0004315">
    <property type="term" value="F:3-oxoacyl-[acyl-carrier-protein] synthase activity"/>
    <property type="evidence" value="ECO:0007669"/>
    <property type="project" value="InterPro"/>
</dbReference>
<reference evidence="7 8" key="1">
    <citation type="submission" date="2017-06" db="EMBL/GenBank/DDBJ databases">
        <title>Ant-infecting Ophiocordyceps genomes reveal a high diversity of potential behavioral manipulation genes and a possible major role for enterotoxins.</title>
        <authorList>
            <person name="De Bekker C."/>
            <person name="Evans H.C."/>
            <person name="Brachmann A."/>
            <person name="Hughes D.P."/>
        </authorList>
    </citation>
    <scope>NUCLEOTIDE SEQUENCE [LARGE SCALE GENOMIC DNA]</scope>
    <source>
        <strain evidence="7 8">Map64</strain>
    </source>
</reference>
<dbReference type="InterPro" id="IPR050091">
    <property type="entry name" value="PKS_NRPS_Biosynth_Enz"/>
</dbReference>
<dbReference type="PANTHER" id="PTHR43775:SF29">
    <property type="entry name" value="ASPERFURANONE POLYKETIDE SYNTHASE AFOG-RELATED"/>
    <property type="match status" value="1"/>
</dbReference>
<dbReference type="SUPFAM" id="SSF53901">
    <property type="entry name" value="Thiolase-like"/>
    <property type="match status" value="1"/>
</dbReference>
<dbReference type="SMART" id="SM00825">
    <property type="entry name" value="PKS_KS"/>
    <property type="match status" value="1"/>
</dbReference>
<dbReference type="EMBL" id="NJET01000014">
    <property type="protein sequence ID" value="PHH65727.1"/>
    <property type="molecule type" value="Genomic_DNA"/>
</dbReference>
<dbReference type="InterPro" id="IPR014031">
    <property type="entry name" value="Ketoacyl_synth_C"/>
</dbReference>
<evidence type="ECO:0000259" key="6">
    <source>
        <dbReference type="PROSITE" id="PS52004"/>
    </source>
</evidence>
<dbReference type="GO" id="GO:0004312">
    <property type="term" value="F:fatty acid synthase activity"/>
    <property type="evidence" value="ECO:0007669"/>
    <property type="project" value="TreeGrafter"/>
</dbReference>
<organism evidence="7 8">
    <name type="scientific">Ophiocordyceps australis</name>
    <dbReference type="NCBI Taxonomy" id="1399860"/>
    <lineage>
        <taxon>Eukaryota</taxon>
        <taxon>Fungi</taxon>
        <taxon>Dikarya</taxon>
        <taxon>Ascomycota</taxon>
        <taxon>Pezizomycotina</taxon>
        <taxon>Sordariomycetes</taxon>
        <taxon>Hypocreomycetidae</taxon>
        <taxon>Hypocreales</taxon>
        <taxon>Ophiocordycipitaceae</taxon>
        <taxon>Ophiocordyceps</taxon>
    </lineage>
</organism>
<keyword evidence="1" id="KW-0596">Phosphopantetheine</keyword>
<dbReference type="PROSITE" id="PS52004">
    <property type="entry name" value="KS3_2"/>
    <property type="match status" value="1"/>
</dbReference>
<dbReference type="Pfam" id="PF02801">
    <property type="entry name" value="Ketoacyl-synt_C"/>
    <property type="match status" value="1"/>
</dbReference>
<dbReference type="Gene3D" id="3.40.47.10">
    <property type="match status" value="1"/>
</dbReference>
<keyword evidence="8" id="KW-1185">Reference proteome</keyword>
<evidence type="ECO:0000256" key="2">
    <source>
        <dbReference type="ARBA" id="ARBA00022553"/>
    </source>
</evidence>
<dbReference type="Proteomes" id="UP000226192">
    <property type="component" value="Unassembled WGS sequence"/>
</dbReference>
<dbReference type="OrthoDB" id="329835at2759"/>
<proteinExistence type="inferred from homology"/>
<dbReference type="PANTHER" id="PTHR43775">
    <property type="entry name" value="FATTY ACID SYNTHASE"/>
    <property type="match status" value="1"/>
</dbReference>
<dbReference type="InterPro" id="IPR014030">
    <property type="entry name" value="Ketoacyl_synth_N"/>
</dbReference>
<gene>
    <name evidence="7" type="ORF">CDD81_1454</name>
</gene>
<evidence type="ECO:0000256" key="4">
    <source>
        <dbReference type="ARBA" id="ARBA00023002"/>
    </source>
</evidence>
<dbReference type="GO" id="GO:0044550">
    <property type="term" value="P:secondary metabolite biosynthetic process"/>
    <property type="evidence" value="ECO:0007669"/>
    <property type="project" value="TreeGrafter"/>
</dbReference>
<evidence type="ECO:0000256" key="1">
    <source>
        <dbReference type="ARBA" id="ARBA00022450"/>
    </source>
</evidence>
<protein>
    <recommendedName>
        <fullName evidence="6">Ketosynthase family 3 (KS3) domain-containing protein</fullName>
    </recommendedName>
</protein>
<dbReference type="PROSITE" id="PS00606">
    <property type="entry name" value="KS3_1"/>
    <property type="match status" value="1"/>
</dbReference>
<feature type="domain" description="Ketosynthase family 3 (KS3)" evidence="6">
    <location>
        <begin position="1"/>
        <end position="339"/>
    </location>
</feature>
<dbReference type="Pfam" id="PF00109">
    <property type="entry name" value="ketoacyl-synt"/>
    <property type="match status" value="1"/>
</dbReference>
<dbReference type="STRING" id="1399860.A0A2C5YAJ6"/>
<sequence length="339" mass="36161">MDIAIIGFAFKLPQDVTDSNTFWETLEAGRNLATEWPATRINVDAFYDPDTGKQGKLHSRLAHFLNTDPAAFDAPFFHLTAKEAAAMDPMQRLTLEAAYHAFENAGIASNNLGGTRTAVFGTSVAGDYDKMTIKDSDTASRTAMTGNLGSMIPNRISWYFGLHGPSVFVNTACSSSMVGLHLACQSLKAGDASMALVVGANMMFSPENALSQTNLGFLSPDGVCHSFDVRANGFGKGEAIAGLVLKPVADAVRDGNVIRAVVRNTGYNHDGRTPSIIHTSAAAQEALIRHVYGQVGLDMGSTRYVEAHGTGTSIGDGNEIKALSSAFKDFRTLNDPLYV</sequence>
<comment type="similarity">
    <text evidence="5">Belongs to the thiolase-like superfamily. Beta-ketoacyl-ACP synthases family.</text>
</comment>
<dbReference type="InterPro" id="IPR020841">
    <property type="entry name" value="PKS_Beta-ketoAc_synthase_dom"/>
</dbReference>
<dbReference type="GO" id="GO:0006633">
    <property type="term" value="P:fatty acid biosynthetic process"/>
    <property type="evidence" value="ECO:0007669"/>
    <property type="project" value="InterPro"/>
</dbReference>
<dbReference type="GO" id="GO:0016491">
    <property type="term" value="F:oxidoreductase activity"/>
    <property type="evidence" value="ECO:0007669"/>
    <property type="project" value="UniProtKB-KW"/>
</dbReference>